<dbReference type="EMBL" id="JBGBPQ010000033">
    <property type="protein sequence ID" value="KAL1495241.1"/>
    <property type="molecule type" value="Genomic_DNA"/>
</dbReference>
<dbReference type="GO" id="GO:0052636">
    <property type="term" value="F:arabinosyltransferase activity"/>
    <property type="evidence" value="ECO:0007669"/>
    <property type="project" value="TreeGrafter"/>
</dbReference>
<evidence type="ECO:0000313" key="3">
    <source>
        <dbReference type="Proteomes" id="UP001515480"/>
    </source>
</evidence>
<reference evidence="2 3" key="1">
    <citation type="journal article" date="2024" name="Science">
        <title>Giant polyketide synthase enzymes in the biosynthesis of giant marine polyether toxins.</title>
        <authorList>
            <person name="Fallon T.R."/>
            <person name="Shende V.V."/>
            <person name="Wierzbicki I.H."/>
            <person name="Pendleton A.L."/>
            <person name="Watervoot N.F."/>
            <person name="Auber R.P."/>
            <person name="Gonzalez D.J."/>
            <person name="Wisecaver J.H."/>
            <person name="Moore B.S."/>
        </authorList>
    </citation>
    <scope>NUCLEOTIDE SEQUENCE [LARGE SCALE GENOMIC DNA]</scope>
    <source>
        <strain evidence="2 3">12B1</strain>
    </source>
</reference>
<dbReference type="PANTHER" id="PTHR46936:SF1">
    <property type="entry name" value="ARABINOSYLTRANSFERASE XEG113"/>
    <property type="match status" value="1"/>
</dbReference>
<dbReference type="Proteomes" id="UP001515480">
    <property type="component" value="Unassembled WGS sequence"/>
</dbReference>
<dbReference type="PANTHER" id="PTHR46936">
    <property type="entry name" value="ARABINOSYLTRANSFERASE XEG113"/>
    <property type="match status" value="1"/>
</dbReference>
<dbReference type="Pfam" id="PF03407">
    <property type="entry name" value="Nucleotid_trans"/>
    <property type="match status" value="1"/>
</dbReference>
<name>A0AB34I834_PRYPA</name>
<keyword evidence="3" id="KW-1185">Reference proteome</keyword>
<gene>
    <name evidence="2" type="ORF">AB1Y20_017103</name>
</gene>
<evidence type="ECO:0000313" key="2">
    <source>
        <dbReference type="EMBL" id="KAL1495241.1"/>
    </source>
</evidence>
<comment type="caution">
    <text evidence="2">The sequence shown here is derived from an EMBL/GenBank/DDBJ whole genome shotgun (WGS) entry which is preliminary data.</text>
</comment>
<feature type="domain" description="Nucleotide-diphospho-sugar transferase" evidence="1">
    <location>
        <begin position="169"/>
        <end position="447"/>
    </location>
</feature>
<protein>
    <recommendedName>
        <fullName evidence="1">Nucleotide-diphospho-sugar transferase domain-containing protein</fullName>
    </recommendedName>
</protein>
<organism evidence="2 3">
    <name type="scientific">Prymnesium parvum</name>
    <name type="common">Toxic golden alga</name>
    <dbReference type="NCBI Taxonomy" id="97485"/>
    <lineage>
        <taxon>Eukaryota</taxon>
        <taxon>Haptista</taxon>
        <taxon>Haptophyta</taxon>
        <taxon>Prymnesiophyceae</taxon>
        <taxon>Prymnesiales</taxon>
        <taxon>Prymnesiaceae</taxon>
        <taxon>Prymnesium</taxon>
    </lineage>
</organism>
<accession>A0AB34I834</accession>
<proteinExistence type="predicted"/>
<dbReference type="InterPro" id="IPR005069">
    <property type="entry name" value="Nucl-diP-sugar_transferase"/>
</dbReference>
<dbReference type="GO" id="GO:0005794">
    <property type="term" value="C:Golgi apparatus"/>
    <property type="evidence" value="ECO:0007669"/>
    <property type="project" value="TreeGrafter"/>
</dbReference>
<dbReference type="AlphaFoldDB" id="A0AB34I834"/>
<dbReference type="InterPro" id="IPR053250">
    <property type="entry name" value="Glycosyltransferase_77"/>
</dbReference>
<evidence type="ECO:0000259" key="1">
    <source>
        <dbReference type="Pfam" id="PF03407"/>
    </source>
</evidence>
<sequence>MALTPPPAAPHRSTPLLLLISAIVLLSAVVTLSERVALGRSSLALPLSQPSYVRTHEQLATFTQRSLSPSQWLLSAASTAPGAHSNGNSSCVQMGDVRLAQGWFERGWRRTLPHDVAREACWYAEERTLDSLFVDVEAGGVVWLGFSNAAFRELSLNWVAHVYRLRKERQLVVAALDRGFSALLLSEGVPHFEYDWGVVSDMRSNVSGFRRLGALKAELVLKVLRARRHVLLSDVDVAWLTDPEPILRRMWRADVMSATDCLSVTADEYVRDQFGRVREEGVNRCAHKPGNRYGHAAFNTGVLFFRATVRAIAVAAAWRHRLLSVQADQWLDDQLAFNELVWHGFRNNERREVKGVSSDGRVIQVQMVARRNYSGPPPPQWGEGWRSLARQPESPFIDTPQPSAFNLAPLPSRYFCSGHLFWEQQGAAPMACSSVHTTFVEGGNLGKIWRFREAALWLLDPPEYFNQGAARVRFLSYSPPIPSLPLPPAVNASASKRMTDKYKAGWKVPDALNLSPRIRAHLELLRRQAHILALRDALAVAYALNRTLILPRIPCLCDRSEAPTVIHECIYEASELSLPFDCPLTHIFDIFRFQWLRPDIDFREAGFLANPLTPRTLSTSSIDVSITDTESEASVLRTAGRRALARGSSDIQLQRVLGSGQLREAELIHLESTEGIFGGWVRSRTRATFETIMRRSGVIGQASWCCTSWYKPSGTFFLPEPVPTLALRDGCGTSIEVGGDGPMCAALQARRRADQAPFPFIYEEFGRDGYYRLVPPSGSQL</sequence>